<reference evidence="1" key="1">
    <citation type="submission" date="2021-06" db="EMBL/GenBank/DDBJ databases">
        <authorList>
            <person name="Kallberg Y."/>
            <person name="Tangrot J."/>
            <person name="Rosling A."/>
        </authorList>
    </citation>
    <scope>NUCLEOTIDE SEQUENCE</scope>
    <source>
        <strain evidence="1">IL203A</strain>
    </source>
</reference>
<organism evidence="1 2">
    <name type="scientific">Dentiscutata heterogama</name>
    <dbReference type="NCBI Taxonomy" id="1316150"/>
    <lineage>
        <taxon>Eukaryota</taxon>
        <taxon>Fungi</taxon>
        <taxon>Fungi incertae sedis</taxon>
        <taxon>Mucoromycota</taxon>
        <taxon>Glomeromycotina</taxon>
        <taxon>Glomeromycetes</taxon>
        <taxon>Diversisporales</taxon>
        <taxon>Gigasporaceae</taxon>
        <taxon>Dentiscutata</taxon>
    </lineage>
</organism>
<proteinExistence type="predicted"/>
<comment type="caution">
    <text evidence="1">The sequence shown here is derived from an EMBL/GenBank/DDBJ whole genome shotgun (WGS) entry which is preliminary data.</text>
</comment>
<name>A0ACA9K368_9GLOM</name>
<evidence type="ECO:0000313" key="2">
    <source>
        <dbReference type="Proteomes" id="UP000789702"/>
    </source>
</evidence>
<gene>
    <name evidence="1" type="ORF">DHETER_LOCUS753</name>
</gene>
<evidence type="ECO:0000313" key="1">
    <source>
        <dbReference type="EMBL" id="CAG8449312.1"/>
    </source>
</evidence>
<feature type="non-terminal residue" evidence="1">
    <location>
        <position position="1"/>
    </location>
</feature>
<accession>A0ACA9K368</accession>
<keyword evidence="2" id="KW-1185">Reference proteome</keyword>
<dbReference type="EMBL" id="CAJVPU010000404">
    <property type="protein sequence ID" value="CAG8449312.1"/>
    <property type="molecule type" value="Genomic_DNA"/>
</dbReference>
<dbReference type="Proteomes" id="UP000789702">
    <property type="component" value="Unassembled WGS sequence"/>
</dbReference>
<protein>
    <submittedName>
        <fullName evidence="1">15691_t:CDS:1</fullName>
    </submittedName>
</protein>
<sequence>KKNPERELIEGEIKAIEESKILSNLTFKVDLVITLIDAWFEFFEWVIPLLDLKKISNGLKIHWKIPTKAIDNKFTTKSGLIYKLLDQQKKLKIKEIKMENNKNLETNISSFDPDIETYFYSTLWIINTEEKSNRMPDGKYIVGVKSMAKNWHDSKFKLVNETVSQISPLKLI</sequence>